<dbReference type="CDD" id="cd02966">
    <property type="entry name" value="TlpA_like_family"/>
    <property type="match status" value="1"/>
</dbReference>
<keyword evidence="1" id="KW-0676">Redox-active center</keyword>
<dbReference type="InterPro" id="IPR013766">
    <property type="entry name" value="Thioredoxin_domain"/>
</dbReference>
<dbReference type="SUPFAM" id="SSF52833">
    <property type="entry name" value="Thioredoxin-like"/>
    <property type="match status" value="1"/>
</dbReference>
<feature type="signal peptide" evidence="2">
    <location>
        <begin position="1"/>
        <end position="23"/>
    </location>
</feature>
<reference evidence="4 5" key="1">
    <citation type="submission" date="2023-02" db="EMBL/GenBank/DDBJ databases">
        <title>Genome sequence of Mucilaginibacter jinjuensis strain KACC 16571.</title>
        <authorList>
            <person name="Kim S."/>
            <person name="Heo J."/>
            <person name="Kwon S.-W."/>
        </authorList>
    </citation>
    <scope>NUCLEOTIDE SEQUENCE [LARGE SCALE GENOMIC DNA]</scope>
    <source>
        <strain evidence="4 5">KACC 16571</strain>
    </source>
</reference>
<dbReference type="Proteomes" id="UP001216139">
    <property type="component" value="Chromosome"/>
</dbReference>
<dbReference type="Pfam" id="PF00578">
    <property type="entry name" value="AhpC-TSA"/>
    <property type="match status" value="1"/>
</dbReference>
<evidence type="ECO:0000313" key="4">
    <source>
        <dbReference type="EMBL" id="WCT13267.1"/>
    </source>
</evidence>
<dbReference type="InterPro" id="IPR050553">
    <property type="entry name" value="Thioredoxin_ResA/DsbE_sf"/>
</dbReference>
<feature type="chain" id="PRO_5047351943" evidence="2">
    <location>
        <begin position="24"/>
        <end position="189"/>
    </location>
</feature>
<keyword evidence="5" id="KW-1185">Reference proteome</keyword>
<dbReference type="EMBL" id="CP117167">
    <property type="protein sequence ID" value="WCT13267.1"/>
    <property type="molecule type" value="Genomic_DNA"/>
</dbReference>
<evidence type="ECO:0000313" key="5">
    <source>
        <dbReference type="Proteomes" id="UP001216139"/>
    </source>
</evidence>
<proteinExistence type="predicted"/>
<gene>
    <name evidence="4" type="ORF">PQO05_04895</name>
</gene>
<name>A0ABY7TDM4_9SPHI</name>
<dbReference type="InterPro" id="IPR000866">
    <property type="entry name" value="AhpC/TSA"/>
</dbReference>
<organism evidence="4 5">
    <name type="scientific">Mucilaginibacter jinjuensis</name>
    <dbReference type="NCBI Taxonomy" id="1176721"/>
    <lineage>
        <taxon>Bacteria</taxon>
        <taxon>Pseudomonadati</taxon>
        <taxon>Bacteroidota</taxon>
        <taxon>Sphingobacteriia</taxon>
        <taxon>Sphingobacteriales</taxon>
        <taxon>Sphingobacteriaceae</taxon>
        <taxon>Mucilaginibacter</taxon>
    </lineage>
</organism>
<evidence type="ECO:0000256" key="1">
    <source>
        <dbReference type="ARBA" id="ARBA00023284"/>
    </source>
</evidence>
<dbReference type="PROSITE" id="PS00194">
    <property type="entry name" value="THIOREDOXIN_1"/>
    <property type="match status" value="1"/>
</dbReference>
<keyword evidence="2" id="KW-0732">Signal</keyword>
<dbReference type="PANTHER" id="PTHR42852">
    <property type="entry name" value="THIOL:DISULFIDE INTERCHANGE PROTEIN DSBE"/>
    <property type="match status" value="1"/>
</dbReference>
<feature type="domain" description="Thioredoxin" evidence="3">
    <location>
        <begin position="31"/>
        <end position="184"/>
    </location>
</feature>
<accession>A0ABY7TDM4</accession>
<sequence>MKYLFFYGFVLASKILFRRSAHAPVMPADTIPFNQAAPDFSLKDFNGKTVFLSSFKGKVVILYFWATWCGPCHENFLVMQKAVTHYKSDKKVVFLFIDTKERSEEYVRLAKEDMAKLQYNFQVLFNEKGADGKQNKYSKIFGISGIPTEFILDSKGIIKHRSDGYDPELNNDQRAEELIKQIELVKTSL</sequence>
<dbReference type="PROSITE" id="PS51352">
    <property type="entry name" value="THIOREDOXIN_2"/>
    <property type="match status" value="1"/>
</dbReference>
<evidence type="ECO:0000256" key="2">
    <source>
        <dbReference type="SAM" id="SignalP"/>
    </source>
</evidence>
<dbReference type="InterPro" id="IPR036249">
    <property type="entry name" value="Thioredoxin-like_sf"/>
</dbReference>
<evidence type="ECO:0000259" key="3">
    <source>
        <dbReference type="PROSITE" id="PS51352"/>
    </source>
</evidence>
<dbReference type="PANTHER" id="PTHR42852:SF13">
    <property type="entry name" value="PROTEIN DIPZ"/>
    <property type="match status" value="1"/>
</dbReference>
<dbReference type="RefSeq" id="WP_273631550.1">
    <property type="nucleotide sequence ID" value="NZ_CP117167.1"/>
</dbReference>
<dbReference type="InterPro" id="IPR017937">
    <property type="entry name" value="Thioredoxin_CS"/>
</dbReference>
<dbReference type="Gene3D" id="3.40.30.10">
    <property type="entry name" value="Glutaredoxin"/>
    <property type="match status" value="1"/>
</dbReference>
<protein>
    <submittedName>
        <fullName evidence="4">TlpA disulfide reductase family protein</fullName>
    </submittedName>
</protein>